<gene>
    <name evidence="17" type="ORF">FHS30_003333</name>
</gene>
<dbReference type="Proteomes" id="UP000559987">
    <property type="component" value="Unassembled WGS sequence"/>
</dbReference>
<comment type="catalytic activity">
    <reaction evidence="14 15">
        <text>FMN + ATP + H(+) = FAD + diphosphate</text>
        <dbReference type="Rhea" id="RHEA:17237"/>
        <dbReference type="ChEBI" id="CHEBI:15378"/>
        <dbReference type="ChEBI" id="CHEBI:30616"/>
        <dbReference type="ChEBI" id="CHEBI:33019"/>
        <dbReference type="ChEBI" id="CHEBI:57692"/>
        <dbReference type="ChEBI" id="CHEBI:58210"/>
        <dbReference type="EC" id="2.7.7.2"/>
    </reaction>
</comment>
<dbReference type="GO" id="GO:0003919">
    <property type="term" value="F:FMN adenylyltransferase activity"/>
    <property type="evidence" value="ECO:0007669"/>
    <property type="project" value="UniProtKB-UniRule"/>
</dbReference>
<comment type="pathway">
    <text evidence="3 15">Cofactor biosynthesis; FMN biosynthesis; FMN from riboflavin (ATP route): step 1/1.</text>
</comment>
<protein>
    <recommendedName>
        <fullName evidence="15">Riboflavin biosynthesis protein</fullName>
    </recommendedName>
    <domain>
        <recommendedName>
            <fullName evidence="15">Riboflavin kinase</fullName>
            <ecNumber evidence="15">2.7.1.26</ecNumber>
        </recommendedName>
        <alternativeName>
            <fullName evidence="15">Flavokinase</fullName>
        </alternativeName>
    </domain>
    <domain>
        <recommendedName>
            <fullName evidence="15">FMN adenylyltransferase</fullName>
            <ecNumber evidence="15">2.7.7.2</ecNumber>
        </recommendedName>
        <alternativeName>
            <fullName evidence="15">FAD pyrophosphorylase</fullName>
        </alternativeName>
        <alternativeName>
            <fullName evidence="15">FAD synthase</fullName>
        </alternativeName>
    </domain>
</protein>
<dbReference type="GO" id="GO:0006747">
    <property type="term" value="P:FAD biosynthetic process"/>
    <property type="evidence" value="ECO:0007669"/>
    <property type="project" value="UniProtKB-UniRule"/>
</dbReference>
<dbReference type="UniPathway" id="UPA00277">
    <property type="reaction ID" value="UER00407"/>
</dbReference>
<evidence type="ECO:0000313" key="18">
    <source>
        <dbReference type="Proteomes" id="UP000559987"/>
    </source>
</evidence>
<evidence type="ECO:0000256" key="11">
    <source>
        <dbReference type="ARBA" id="ARBA00022840"/>
    </source>
</evidence>
<dbReference type="RefSeq" id="WP_183911612.1">
    <property type="nucleotide sequence ID" value="NZ_JACHXZ010000005.1"/>
</dbReference>
<dbReference type="FunFam" id="3.40.50.620:FF:000021">
    <property type="entry name" value="Riboflavin biosynthesis protein"/>
    <property type="match status" value="1"/>
</dbReference>
<dbReference type="InterPro" id="IPR015865">
    <property type="entry name" value="Riboflavin_kinase_bac/euk"/>
</dbReference>
<dbReference type="PANTHER" id="PTHR22749:SF6">
    <property type="entry name" value="RIBOFLAVIN KINASE"/>
    <property type="match status" value="1"/>
</dbReference>
<evidence type="ECO:0000256" key="3">
    <source>
        <dbReference type="ARBA" id="ARBA00005201"/>
    </source>
</evidence>
<keyword evidence="18" id="KW-1185">Reference proteome</keyword>
<dbReference type="NCBIfam" id="NF004163">
    <property type="entry name" value="PRK05627.1-6"/>
    <property type="match status" value="1"/>
</dbReference>
<keyword evidence="11 15" id="KW-0067">ATP-binding</keyword>
<dbReference type="CDD" id="cd02064">
    <property type="entry name" value="FAD_synthetase_N"/>
    <property type="match status" value="1"/>
</dbReference>
<dbReference type="UniPathway" id="UPA00276">
    <property type="reaction ID" value="UER00406"/>
</dbReference>
<keyword evidence="7 15" id="KW-0548">Nucleotidyltransferase</keyword>
<evidence type="ECO:0000256" key="13">
    <source>
        <dbReference type="ARBA" id="ARBA00047880"/>
    </source>
</evidence>
<evidence type="ECO:0000256" key="15">
    <source>
        <dbReference type="PIRNR" id="PIRNR004491"/>
    </source>
</evidence>
<dbReference type="PIRSF" id="PIRSF004491">
    <property type="entry name" value="FAD_Synth"/>
    <property type="match status" value="1"/>
</dbReference>
<proteinExistence type="inferred from homology"/>
<dbReference type="SUPFAM" id="SSF82114">
    <property type="entry name" value="Riboflavin kinase-like"/>
    <property type="match status" value="1"/>
</dbReference>
<dbReference type="InterPro" id="IPR023468">
    <property type="entry name" value="Riboflavin_kinase"/>
</dbReference>
<comment type="caution">
    <text evidence="17">The sequence shown here is derived from an EMBL/GenBank/DDBJ whole genome shotgun (WGS) entry which is preliminary data.</text>
</comment>
<dbReference type="InterPro" id="IPR015864">
    <property type="entry name" value="FAD_synthase"/>
</dbReference>
<evidence type="ECO:0000256" key="7">
    <source>
        <dbReference type="ARBA" id="ARBA00022695"/>
    </source>
</evidence>
<dbReference type="NCBIfam" id="NF004159">
    <property type="entry name" value="PRK05627.1-2"/>
    <property type="match status" value="1"/>
</dbReference>
<name>A0A839UVN1_9GAMM</name>
<dbReference type="NCBIfam" id="NF004162">
    <property type="entry name" value="PRK05627.1-5"/>
    <property type="match status" value="1"/>
</dbReference>
<keyword evidence="6 15" id="KW-0808">Transferase</keyword>
<evidence type="ECO:0000256" key="8">
    <source>
        <dbReference type="ARBA" id="ARBA00022741"/>
    </source>
</evidence>
<evidence type="ECO:0000313" key="17">
    <source>
        <dbReference type="EMBL" id="MBB3170116.1"/>
    </source>
</evidence>
<sequence>MLQQSFVHGLHNVRAPHRGGVLTIGSFDGVHLGHQQMLSALIARARAMGVPAVAMTFEPQPYEYFSGERAPARLMRLRDKVQALFDVGVDVVVCLPFNAKLRHLTAEQFVQQVLVEGLSIRHLVVGDDFRFGCDRAGDFAYLTQAGKDAGFGVSNTPTFCVEQVRVSSTRIREVLEAGDFAKAAQLLGRPYQIAGRVVRGKQLGRTLGVPTANVHLHRYRSPLAGVFAVCCVVDGEQFNGVANVGVRPTVELDAKPILEVHLFDFARDIYGRNVRVSFCKKLRDEKKFESVEQLKTQIYADIGAGKAYFTAQDVTH</sequence>
<comment type="function">
    <text evidence="1">Catalyzes the phosphorylation of riboflavin to FMN followed by the adenylation of FMN to FAD.</text>
</comment>
<comment type="pathway">
    <text evidence="2 15">Cofactor biosynthesis; FAD biosynthesis; FAD from FMN: step 1/1.</text>
</comment>
<comment type="similarity">
    <text evidence="15">Belongs to the ribF family.</text>
</comment>
<accession>A0A839UVN1</accession>
<dbReference type="PANTHER" id="PTHR22749">
    <property type="entry name" value="RIBOFLAVIN KINASE/FMN ADENYLYLTRANSFERASE"/>
    <property type="match status" value="1"/>
</dbReference>
<organism evidence="17 18">
    <name type="scientific">Simiduia aestuariiviva</name>
    <dbReference type="NCBI Taxonomy" id="1510459"/>
    <lineage>
        <taxon>Bacteria</taxon>
        <taxon>Pseudomonadati</taxon>
        <taxon>Pseudomonadota</taxon>
        <taxon>Gammaproteobacteria</taxon>
        <taxon>Cellvibrionales</taxon>
        <taxon>Cellvibrionaceae</taxon>
        <taxon>Simiduia</taxon>
    </lineage>
</organism>
<dbReference type="Gene3D" id="2.40.30.30">
    <property type="entry name" value="Riboflavin kinase-like"/>
    <property type="match status" value="1"/>
</dbReference>
<dbReference type="EC" id="2.7.7.2" evidence="15"/>
<evidence type="ECO:0000259" key="16">
    <source>
        <dbReference type="SMART" id="SM00904"/>
    </source>
</evidence>
<dbReference type="NCBIfam" id="TIGR00083">
    <property type="entry name" value="ribF"/>
    <property type="match status" value="1"/>
</dbReference>
<dbReference type="EMBL" id="JACHXZ010000005">
    <property type="protein sequence ID" value="MBB3170116.1"/>
    <property type="molecule type" value="Genomic_DNA"/>
</dbReference>
<dbReference type="Pfam" id="PF01687">
    <property type="entry name" value="Flavokinase"/>
    <property type="match status" value="1"/>
</dbReference>
<dbReference type="NCBIfam" id="NF004160">
    <property type="entry name" value="PRK05627.1-3"/>
    <property type="match status" value="1"/>
</dbReference>
<evidence type="ECO:0000256" key="1">
    <source>
        <dbReference type="ARBA" id="ARBA00002121"/>
    </source>
</evidence>
<dbReference type="GO" id="GO:0009231">
    <property type="term" value="P:riboflavin biosynthetic process"/>
    <property type="evidence" value="ECO:0007669"/>
    <property type="project" value="InterPro"/>
</dbReference>
<dbReference type="Gene3D" id="3.40.50.620">
    <property type="entry name" value="HUPs"/>
    <property type="match status" value="1"/>
</dbReference>
<dbReference type="Pfam" id="PF06574">
    <property type="entry name" value="FAD_syn"/>
    <property type="match status" value="1"/>
</dbReference>
<evidence type="ECO:0000256" key="12">
    <source>
        <dbReference type="ARBA" id="ARBA00023268"/>
    </source>
</evidence>
<dbReference type="EC" id="2.7.1.26" evidence="15"/>
<evidence type="ECO:0000256" key="2">
    <source>
        <dbReference type="ARBA" id="ARBA00004726"/>
    </source>
</evidence>
<reference evidence="17 18" key="1">
    <citation type="submission" date="2020-08" db="EMBL/GenBank/DDBJ databases">
        <title>Genomic Encyclopedia of Type Strains, Phase III (KMG-III): the genomes of soil and plant-associated and newly described type strains.</title>
        <authorList>
            <person name="Whitman W."/>
        </authorList>
    </citation>
    <scope>NUCLEOTIDE SEQUENCE [LARGE SCALE GENOMIC DNA]</scope>
    <source>
        <strain evidence="17 18">CECT 8571</strain>
    </source>
</reference>
<keyword evidence="10 15" id="KW-0274">FAD</keyword>
<evidence type="ECO:0000256" key="10">
    <source>
        <dbReference type="ARBA" id="ARBA00022827"/>
    </source>
</evidence>
<dbReference type="InterPro" id="IPR002606">
    <property type="entry name" value="Riboflavin_kinase_bac"/>
</dbReference>
<comment type="catalytic activity">
    <reaction evidence="13 15">
        <text>riboflavin + ATP = FMN + ADP + H(+)</text>
        <dbReference type="Rhea" id="RHEA:14357"/>
        <dbReference type="ChEBI" id="CHEBI:15378"/>
        <dbReference type="ChEBI" id="CHEBI:30616"/>
        <dbReference type="ChEBI" id="CHEBI:57986"/>
        <dbReference type="ChEBI" id="CHEBI:58210"/>
        <dbReference type="ChEBI" id="CHEBI:456216"/>
        <dbReference type="EC" id="2.7.1.26"/>
    </reaction>
</comment>
<keyword evidence="4 15" id="KW-0285">Flavoprotein</keyword>
<evidence type="ECO:0000256" key="4">
    <source>
        <dbReference type="ARBA" id="ARBA00022630"/>
    </source>
</evidence>
<dbReference type="SUPFAM" id="SSF52374">
    <property type="entry name" value="Nucleotidylyl transferase"/>
    <property type="match status" value="1"/>
</dbReference>
<dbReference type="GO" id="GO:0008531">
    <property type="term" value="F:riboflavin kinase activity"/>
    <property type="evidence" value="ECO:0007669"/>
    <property type="project" value="UniProtKB-UniRule"/>
</dbReference>
<dbReference type="AlphaFoldDB" id="A0A839UVN1"/>
<dbReference type="GO" id="GO:0009398">
    <property type="term" value="P:FMN biosynthetic process"/>
    <property type="evidence" value="ECO:0007669"/>
    <property type="project" value="UniProtKB-UniRule"/>
</dbReference>
<evidence type="ECO:0000256" key="14">
    <source>
        <dbReference type="ARBA" id="ARBA00049494"/>
    </source>
</evidence>
<dbReference type="SMART" id="SM00904">
    <property type="entry name" value="Flavokinase"/>
    <property type="match status" value="1"/>
</dbReference>
<keyword evidence="12" id="KW-0511">Multifunctional enzyme</keyword>
<keyword evidence="8 15" id="KW-0547">Nucleotide-binding</keyword>
<dbReference type="GO" id="GO:0005524">
    <property type="term" value="F:ATP binding"/>
    <property type="evidence" value="ECO:0007669"/>
    <property type="project" value="UniProtKB-UniRule"/>
</dbReference>
<dbReference type="InterPro" id="IPR014729">
    <property type="entry name" value="Rossmann-like_a/b/a_fold"/>
</dbReference>
<evidence type="ECO:0000256" key="6">
    <source>
        <dbReference type="ARBA" id="ARBA00022679"/>
    </source>
</evidence>
<dbReference type="InterPro" id="IPR023465">
    <property type="entry name" value="Riboflavin_kinase_dom_sf"/>
</dbReference>
<keyword evidence="5 15" id="KW-0288">FMN</keyword>
<evidence type="ECO:0000256" key="5">
    <source>
        <dbReference type="ARBA" id="ARBA00022643"/>
    </source>
</evidence>
<evidence type="ECO:0000256" key="9">
    <source>
        <dbReference type="ARBA" id="ARBA00022777"/>
    </source>
</evidence>
<feature type="domain" description="Riboflavin kinase" evidence="16">
    <location>
        <begin position="186"/>
        <end position="310"/>
    </location>
</feature>
<keyword evidence="9 15" id="KW-0418">Kinase</keyword>